<dbReference type="RefSeq" id="WP_099474080.1">
    <property type="nucleotide sequence ID" value="NZ_CAXBMK010000002.1"/>
</dbReference>
<dbReference type="InParanoid" id="A0A2G4YPD7"/>
<name>A0A2G4YPD7_9PROT</name>
<feature type="chain" id="PRO_5013545523" description="Entry exclusion lipoprotein TrbK" evidence="1">
    <location>
        <begin position="27"/>
        <end position="62"/>
    </location>
</feature>
<protein>
    <recommendedName>
        <fullName evidence="4">Entry exclusion lipoprotein TrbK</fullName>
    </recommendedName>
</protein>
<keyword evidence="3" id="KW-1185">Reference proteome</keyword>
<keyword evidence="1" id="KW-0732">Signal</keyword>
<evidence type="ECO:0000313" key="2">
    <source>
        <dbReference type="EMBL" id="PHZ84181.1"/>
    </source>
</evidence>
<evidence type="ECO:0000256" key="1">
    <source>
        <dbReference type="SAM" id="SignalP"/>
    </source>
</evidence>
<dbReference type="Proteomes" id="UP000229730">
    <property type="component" value="Unassembled WGS sequence"/>
</dbReference>
<feature type="signal peptide" evidence="1">
    <location>
        <begin position="1"/>
        <end position="26"/>
    </location>
</feature>
<organism evidence="2 3">
    <name type="scientific">Paremcibacter congregatus</name>
    <dbReference type="NCBI Taxonomy" id="2043170"/>
    <lineage>
        <taxon>Bacteria</taxon>
        <taxon>Pseudomonadati</taxon>
        <taxon>Pseudomonadota</taxon>
        <taxon>Alphaproteobacteria</taxon>
        <taxon>Emcibacterales</taxon>
        <taxon>Emcibacteraceae</taxon>
        <taxon>Paremcibacter</taxon>
    </lineage>
</organism>
<dbReference type="EMBL" id="PDEM01000025">
    <property type="protein sequence ID" value="PHZ84181.1"/>
    <property type="molecule type" value="Genomic_DNA"/>
</dbReference>
<comment type="caution">
    <text evidence="2">The sequence shown here is derived from an EMBL/GenBank/DDBJ whole genome shotgun (WGS) entry which is preliminary data.</text>
</comment>
<dbReference type="PROSITE" id="PS51257">
    <property type="entry name" value="PROKAR_LIPOPROTEIN"/>
    <property type="match status" value="1"/>
</dbReference>
<sequence length="62" mass="6869">MNFRDKMNHLALYTLFGLACVLSVNMVPDDPACTPPKTEKPADGALKLDALCESEFLKTHVF</sequence>
<proteinExistence type="predicted"/>
<reference evidence="2 3" key="1">
    <citation type="submission" date="2017-10" db="EMBL/GenBank/DDBJ databases">
        <title>Frigbacter circumglobatus gen. nov. sp. nov., isolated from sediment cultured in situ.</title>
        <authorList>
            <person name="Zhao Z."/>
        </authorList>
    </citation>
    <scope>NUCLEOTIDE SEQUENCE [LARGE SCALE GENOMIC DNA]</scope>
    <source>
        <strain evidence="2 3">ZYL</strain>
    </source>
</reference>
<evidence type="ECO:0000313" key="3">
    <source>
        <dbReference type="Proteomes" id="UP000229730"/>
    </source>
</evidence>
<dbReference type="AlphaFoldDB" id="A0A2G4YPD7"/>
<gene>
    <name evidence="2" type="ORF">CRD36_13380</name>
</gene>
<accession>A0A2G4YPD7</accession>
<evidence type="ECO:0008006" key="4">
    <source>
        <dbReference type="Google" id="ProtNLM"/>
    </source>
</evidence>